<dbReference type="InterPro" id="IPR001683">
    <property type="entry name" value="PX_dom"/>
</dbReference>
<dbReference type="RefSeq" id="XP_004347891.1">
    <property type="nucleotide sequence ID" value="XM_004347841.2"/>
</dbReference>
<feature type="compositionally biased region" description="Low complexity" evidence="6">
    <location>
        <begin position="168"/>
        <end position="183"/>
    </location>
</feature>
<evidence type="ECO:0000256" key="6">
    <source>
        <dbReference type="SAM" id="MobiDB-lite"/>
    </source>
</evidence>
<dbReference type="InterPro" id="IPR052248">
    <property type="entry name" value="Arf-GAP_FG-repeat_protein"/>
</dbReference>
<evidence type="ECO:0000256" key="1">
    <source>
        <dbReference type="ARBA" id="ARBA00022723"/>
    </source>
</evidence>
<organism evidence="9 10">
    <name type="scientific">Capsaspora owczarzaki (strain ATCC 30864)</name>
    <dbReference type="NCBI Taxonomy" id="595528"/>
    <lineage>
        <taxon>Eukaryota</taxon>
        <taxon>Filasterea</taxon>
        <taxon>Capsaspora</taxon>
    </lineage>
</organism>
<dbReference type="eggNOG" id="KOG4773">
    <property type="taxonomic scope" value="Eukaryota"/>
</dbReference>
<dbReference type="OrthoDB" id="6036at2759"/>
<dbReference type="PROSITE" id="PS50195">
    <property type="entry name" value="PX"/>
    <property type="match status" value="1"/>
</dbReference>
<dbReference type="GO" id="GO:0005096">
    <property type="term" value="F:GTPase activator activity"/>
    <property type="evidence" value="ECO:0007669"/>
    <property type="project" value="InterPro"/>
</dbReference>
<dbReference type="PRINTS" id="PR00405">
    <property type="entry name" value="REVINTRACTNG"/>
</dbReference>
<keyword evidence="2" id="KW-0677">Repeat</keyword>
<keyword evidence="3 5" id="KW-0863">Zinc-finger</keyword>
<dbReference type="InterPro" id="IPR038508">
    <property type="entry name" value="ArfGAP_dom_sf"/>
</dbReference>
<dbReference type="Proteomes" id="UP000008743">
    <property type="component" value="Unassembled WGS sequence"/>
</dbReference>
<dbReference type="Gene3D" id="3.30.1520.10">
    <property type="entry name" value="Phox-like domain"/>
    <property type="match status" value="1"/>
</dbReference>
<dbReference type="InParanoid" id="A0A0D2VQZ7"/>
<dbReference type="SMART" id="SM00312">
    <property type="entry name" value="PX"/>
    <property type="match status" value="1"/>
</dbReference>
<evidence type="ECO:0000313" key="10">
    <source>
        <dbReference type="Proteomes" id="UP000008743"/>
    </source>
</evidence>
<name>A0A0D2VQZ7_CAPO3</name>
<accession>A0A0D2VQZ7</accession>
<dbReference type="PANTHER" id="PTHR46134:SF3">
    <property type="entry name" value="ARFGAP WITH FG REPEATS 1"/>
    <property type="match status" value="1"/>
</dbReference>
<sequence>MVLSEDERHLKELRLMLADPKNRNCCECGALYPQYANVMNGTFVCERCSDVLRDLSQRTKPVNTATFSATEVELLRTRGNRSAYKVWMGNWNPTEHPVPDAADTPRFRQFLRLKYIERKFYDPEAERTVDEYGGVGSVFANGKKTRIVSAPPQNSNTRRSWYEGITNRLRPSSSASQQARSLQYADNSRSERSSVSYSVAEVEDNASLGSNGTGDIPTLTWSAKVVDNVRKEDGAQAFVIDVATSLGGQHSVKRTYDEFFDFQCALLDHFPVEAGTTGQKRVIPYLPGKKVFMTARVLLERQKELNEYVQELSLLPEELRSWEKFQDFFCFGGS</sequence>
<evidence type="ECO:0000256" key="5">
    <source>
        <dbReference type="PROSITE-ProRule" id="PRU00288"/>
    </source>
</evidence>
<dbReference type="PROSITE" id="PS50115">
    <property type="entry name" value="ARFGAP"/>
    <property type="match status" value="1"/>
</dbReference>
<dbReference type="GO" id="GO:0005737">
    <property type="term" value="C:cytoplasm"/>
    <property type="evidence" value="ECO:0007669"/>
    <property type="project" value="TreeGrafter"/>
</dbReference>
<dbReference type="PhylomeDB" id="A0A0D2VQZ7"/>
<feature type="region of interest" description="Disordered" evidence="6">
    <location>
        <begin position="168"/>
        <end position="187"/>
    </location>
</feature>
<dbReference type="Pfam" id="PF00787">
    <property type="entry name" value="PX"/>
    <property type="match status" value="1"/>
</dbReference>
<dbReference type="SUPFAM" id="SSF64268">
    <property type="entry name" value="PX domain"/>
    <property type="match status" value="1"/>
</dbReference>
<dbReference type="InterPro" id="IPR037278">
    <property type="entry name" value="ARFGAP/RecO"/>
</dbReference>
<evidence type="ECO:0008006" key="11">
    <source>
        <dbReference type="Google" id="ProtNLM"/>
    </source>
</evidence>
<dbReference type="STRING" id="595528.A0A0D2VQZ7"/>
<gene>
    <name evidence="9" type="ORF">CAOG_004066</name>
</gene>
<dbReference type="GO" id="GO:0035091">
    <property type="term" value="F:phosphatidylinositol binding"/>
    <property type="evidence" value="ECO:0007669"/>
    <property type="project" value="InterPro"/>
</dbReference>
<evidence type="ECO:0000313" key="9">
    <source>
        <dbReference type="EMBL" id="KJE93252.1"/>
    </source>
</evidence>
<dbReference type="GO" id="GO:0016020">
    <property type="term" value="C:membrane"/>
    <property type="evidence" value="ECO:0007669"/>
    <property type="project" value="TreeGrafter"/>
</dbReference>
<feature type="domain" description="PX" evidence="8">
    <location>
        <begin position="216"/>
        <end position="334"/>
    </location>
</feature>
<keyword evidence="1" id="KW-0479">Metal-binding</keyword>
<reference evidence="10" key="1">
    <citation type="submission" date="2011-02" db="EMBL/GenBank/DDBJ databases">
        <title>The Genome Sequence of Capsaspora owczarzaki ATCC 30864.</title>
        <authorList>
            <person name="Russ C."/>
            <person name="Cuomo C."/>
            <person name="Burger G."/>
            <person name="Gray M.W."/>
            <person name="Holland P.W.H."/>
            <person name="King N."/>
            <person name="Lang F.B.F."/>
            <person name="Roger A.J."/>
            <person name="Ruiz-Trillo I."/>
            <person name="Young S.K."/>
            <person name="Zeng Q."/>
            <person name="Gargeya S."/>
            <person name="Alvarado L."/>
            <person name="Berlin A."/>
            <person name="Chapman S.B."/>
            <person name="Chen Z."/>
            <person name="Freedman E."/>
            <person name="Gellesch M."/>
            <person name="Goldberg J."/>
            <person name="Griggs A."/>
            <person name="Gujja S."/>
            <person name="Heilman E."/>
            <person name="Heiman D."/>
            <person name="Howarth C."/>
            <person name="Mehta T."/>
            <person name="Neiman D."/>
            <person name="Pearson M."/>
            <person name="Roberts A."/>
            <person name="Saif S."/>
            <person name="Shea T."/>
            <person name="Shenoy N."/>
            <person name="Sisk P."/>
            <person name="Stolte C."/>
            <person name="Sykes S."/>
            <person name="White J."/>
            <person name="Yandava C."/>
            <person name="Haas B."/>
            <person name="Nusbaum C."/>
            <person name="Birren B."/>
        </authorList>
    </citation>
    <scope>NUCLEOTIDE SEQUENCE</scope>
    <source>
        <strain evidence="10">ATCC 30864</strain>
    </source>
</reference>
<protein>
    <recommendedName>
        <fullName evidence="11">PX domain-containing protein</fullName>
    </recommendedName>
</protein>
<evidence type="ECO:0000259" key="8">
    <source>
        <dbReference type="PROSITE" id="PS50195"/>
    </source>
</evidence>
<proteinExistence type="predicted"/>
<dbReference type="InterPro" id="IPR001164">
    <property type="entry name" value="ArfGAP_dom"/>
</dbReference>
<keyword evidence="10" id="KW-1185">Reference proteome</keyword>
<dbReference type="Pfam" id="PF01412">
    <property type="entry name" value="ArfGap"/>
    <property type="match status" value="1"/>
</dbReference>
<evidence type="ECO:0000256" key="4">
    <source>
        <dbReference type="ARBA" id="ARBA00022833"/>
    </source>
</evidence>
<dbReference type="InterPro" id="IPR036871">
    <property type="entry name" value="PX_dom_sf"/>
</dbReference>
<evidence type="ECO:0000256" key="3">
    <source>
        <dbReference type="ARBA" id="ARBA00022771"/>
    </source>
</evidence>
<feature type="domain" description="Arf-GAP" evidence="7">
    <location>
        <begin position="7"/>
        <end position="128"/>
    </location>
</feature>
<dbReference type="CDD" id="cd08838">
    <property type="entry name" value="ArfGap_AGFG"/>
    <property type="match status" value="1"/>
</dbReference>
<dbReference type="AlphaFoldDB" id="A0A0D2VQZ7"/>
<keyword evidence="4" id="KW-0862">Zinc</keyword>
<dbReference type="SUPFAM" id="SSF57863">
    <property type="entry name" value="ArfGap/RecO-like zinc finger"/>
    <property type="match status" value="1"/>
</dbReference>
<dbReference type="GO" id="GO:0008270">
    <property type="term" value="F:zinc ion binding"/>
    <property type="evidence" value="ECO:0007669"/>
    <property type="project" value="UniProtKB-KW"/>
</dbReference>
<dbReference type="Gene3D" id="1.10.220.150">
    <property type="entry name" value="Arf GTPase activating protein"/>
    <property type="match status" value="1"/>
</dbReference>
<evidence type="ECO:0000256" key="2">
    <source>
        <dbReference type="ARBA" id="ARBA00022737"/>
    </source>
</evidence>
<dbReference type="eggNOG" id="KOG0702">
    <property type="taxonomic scope" value="Eukaryota"/>
</dbReference>
<dbReference type="PANTHER" id="PTHR46134">
    <property type="entry name" value="DRONGO, ISOFORM F"/>
    <property type="match status" value="1"/>
</dbReference>
<evidence type="ECO:0000259" key="7">
    <source>
        <dbReference type="PROSITE" id="PS50115"/>
    </source>
</evidence>
<dbReference type="SMART" id="SM00105">
    <property type="entry name" value="ArfGap"/>
    <property type="match status" value="1"/>
</dbReference>
<dbReference type="EMBL" id="KE346365">
    <property type="protein sequence ID" value="KJE93252.1"/>
    <property type="molecule type" value="Genomic_DNA"/>
</dbReference>